<reference evidence="2 3" key="1">
    <citation type="submission" date="2024-03" db="EMBL/GenBank/DDBJ databases">
        <title>Novel species of the genus Variovorax.</title>
        <authorList>
            <person name="Liu Q."/>
            <person name="Xin Y.-H."/>
        </authorList>
    </citation>
    <scope>NUCLEOTIDE SEQUENCE [LARGE SCALE GENOMIC DNA]</scope>
    <source>
        <strain evidence="2 3">KACC 18901</strain>
    </source>
</reference>
<organism evidence="2 3">
    <name type="scientific">Variovorax robiniae</name>
    <dbReference type="NCBI Taxonomy" id="1836199"/>
    <lineage>
        <taxon>Bacteria</taxon>
        <taxon>Pseudomonadati</taxon>
        <taxon>Pseudomonadota</taxon>
        <taxon>Betaproteobacteria</taxon>
        <taxon>Burkholderiales</taxon>
        <taxon>Comamonadaceae</taxon>
        <taxon>Variovorax</taxon>
    </lineage>
</organism>
<dbReference type="Pfam" id="PF07978">
    <property type="entry name" value="NIPSNAP"/>
    <property type="match status" value="1"/>
</dbReference>
<name>A0ABU8X446_9BURK</name>
<comment type="caution">
    <text evidence="2">The sequence shown here is derived from an EMBL/GenBank/DDBJ whole genome shotgun (WGS) entry which is preliminary data.</text>
</comment>
<accession>A0ABU8X446</accession>
<evidence type="ECO:0000313" key="2">
    <source>
        <dbReference type="EMBL" id="MEJ8854506.1"/>
    </source>
</evidence>
<protein>
    <submittedName>
        <fullName evidence="2">NIPSNAP family protein</fullName>
    </submittedName>
</protein>
<feature type="domain" description="NIPSNAP" evidence="1">
    <location>
        <begin position="3"/>
        <end position="107"/>
    </location>
</feature>
<dbReference type="RefSeq" id="WP_340334564.1">
    <property type="nucleotide sequence ID" value="NZ_JBBKZS010000002.1"/>
</dbReference>
<proteinExistence type="predicted"/>
<evidence type="ECO:0000313" key="3">
    <source>
        <dbReference type="Proteomes" id="UP001367030"/>
    </source>
</evidence>
<sequence>MIYELRIYRTLPGRMPNLLARFNDHTIHIWARLGIQTVGFWTTLVGDSELNVLTYLMAWESLADREAKWPVFLADPEWLRVRAESEKDGPIVANITNELLTPTKFSKLQ</sequence>
<keyword evidence="3" id="KW-1185">Reference proteome</keyword>
<dbReference type="InterPro" id="IPR012577">
    <property type="entry name" value="NIPSNAP"/>
</dbReference>
<dbReference type="Gene3D" id="3.30.70.100">
    <property type="match status" value="1"/>
</dbReference>
<evidence type="ECO:0000259" key="1">
    <source>
        <dbReference type="Pfam" id="PF07978"/>
    </source>
</evidence>
<gene>
    <name evidence="2" type="ORF">WKW79_07995</name>
</gene>
<dbReference type="EMBL" id="JBBKZS010000002">
    <property type="protein sequence ID" value="MEJ8854506.1"/>
    <property type="molecule type" value="Genomic_DNA"/>
</dbReference>
<dbReference type="Proteomes" id="UP001367030">
    <property type="component" value="Unassembled WGS sequence"/>
</dbReference>
<dbReference type="InterPro" id="IPR011008">
    <property type="entry name" value="Dimeric_a/b-barrel"/>
</dbReference>
<dbReference type="SUPFAM" id="SSF54909">
    <property type="entry name" value="Dimeric alpha+beta barrel"/>
    <property type="match status" value="1"/>
</dbReference>